<comment type="caution">
    <text evidence="1">The sequence shown here is derived from an EMBL/GenBank/DDBJ whole genome shotgun (WGS) entry which is preliminary data.</text>
</comment>
<proteinExistence type="predicted"/>
<dbReference type="EMBL" id="JANBPG010000158">
    <property type="protein sequence ID" value="KAJ1899375.1"/>
    <property type="molecule type" value="Genomic_DNA"/>
</dbReference>
<keyword evidence="2" id="KW-1185">Reference proteome</keyword>
<evidence type="ECO:0000313" key="1">
    <source>
        <dbReference type="EMBL" id="KAJ1899375.1"/>
    </source>
</evidence>
<keyword evidence="1" id="KW-0378">Hydrolase</keyword>
<name>A0ACC1IRB8_9FUNG</name>
<dbReference type="EC" id="3.1.11.2" evidence="1"/>
<organism evidence="1 2">
    <name type="scientific">Kickxella alabastrina</name>
    <dbReference type="NCBI Taxonomy" id="61397"/>
    <lineage>
        <taxon>Eukaryota</taxon>
        <taxon>Fungi</taxon>
        <taxon>Fungi incertae sedis</taxon>
        <taxon>Zoopagomycota</taxon>
        <taxon>Kickxellomycotina</taxon>
        <taxon>Kickxellomycetes</taxon>
        <taxon>Kickxellales</taxon>
        <taxon>Kickxellaceae</taxon>
        <taxon>Kickxella</taxon>
    </lineage>
</organism>
<accession>A0ACC1IRB8</accession>
<sequence length="302" mass="33124">MLRTIGFCPRARCTISTTGLVFDIDEAQAMVAQAFIRTELFTTYKYNTSLAMASIRSNSQQEDDDEEEEVVGTLECNTQISIPLDNLIECLMLFYGPGSGSSSGGGGGGIGVSSLHHGVDDLRGATTVELGFDGPGGDFQVLLEERGVISVCRLATFQAERAIDLDFSQSPVIQQLIIRSSWLQDAFNELDPTSDSISISISAHEPYFRIATVGNGGSTEMTYARDERVLDSYFCNEEVENRFKLGLVLRCRSALGMSEKTKVRVNRRGFLCLQFMVPTVTEQSFVNFVFAPLVAPDDDAQQ</sequence>
<reference evidence="1" key="1">
    <citation type="submission" date="2022-07" db="EMBL/GenBank/DDBJ databases">
        <title>Phylogenomic reconstructions and comparative analyses of Kickxellomycotina fungi.</title>
        <authorList>
            <person name="Reynolds N.K."/>
            <person name="Stajich J.E."/>
            <person name="Barry K."/>
            <person name="Grigoriev I.V."/>
            <person name="Crous P."/>
            <person name="Smith M.E."/>
        </authorList>
    </citation>
    <scope>NUCLEOTIDE SEQUENCE</scope>
    <source>
        <strain evidence="1">Benny 63K</strain>
    </source>
</reference>
<evidence type="ECO:0000313" key="2">
    <source>
        <dbReference type="Proteomes" id="UP001150581"/>
    </source>
</evidence>
<dbReference type="Proteomes" id="UP001150581">
    <property type="component" value="Unassembled WGS sequence"/>
</dbReference>
<gene>
    <name evidence="1" type="primary">rad1_1</name>
    <name evidence="1" type="ORF">LPJ66_002158</name>
</gene>
<protein>
    <submittedName>
        <fullName evidence="1">Checkpoint clamp complex protein Rad1</fullName>
        <ecNumber evidence="1">3.1.11.2</ecNumber>
    </submittedName>
</protein>